<name>A0ABN1QST8_9ACTN</name>
<dbReference type="Gene3D" id="3.40.50.150">
    <property type="entry name" value="Vaccinia Virus protein VP39"/>
    <property type="match status" value="1"/>
</dbReference>
<sequence length="209" mass="21944">MGAHPLGRLLHHGGEQRGLGLEVLEDHRLGDPDARGHLRDLAALVAALGELGAKTALGRFLRGDPQHDTDGTAIGHGRSYELFSAVAFGGRRDQVFTRLAALSGARPGRPGARPCGTGCLTQRMTAAVTPGGTPLGIDPSDQVIEHARRLAADRPGCTFERGIAEQLEAPDASFDVVVSSLMVHHLPARPPPGRRRWPRCTGSADAAGG</sequence>
<comment type="caution">
    <text evidence="3">The sequence shown here is derived from an EMBL/GenBank/DDBJ whole genome shotgun (WGS) entry which is preliminary data.</text>
</comment>
<dbReference type="InterPro" id="IPR041698">
    <property type="entry name" value="Methyltransf_25"/>
</dbReference>
<feature type="domain" description="Methyltransferase" evidence="2">
    <location>
        <begin position="115"/>
        <end position="188"/>
    </location>
</feature>
<evidence type="ECO:0000259" key="2">
    <source>
        <dbReference type="Pfam" id="PF13649"/>
    </source>
</evidence>
<evidence type="ECO:0000313" key="3">
    <source>
        <dbReference type="EMBL" id="GAA0946728.1"/>
    </source>
</evidence>
<protein>
    <recommendedName>
        <fullName evidence="2">Methyltransferase domain-containing protein</fullName>
    </recommendedName>
</protein>
<dbReference type="Pfam" id="PF13649">
    <property type="entry name" value="Methyltransf_25"/>
    <property type="match status" value="1"/>
</dbReference>
<dbReference type="Proteomes" id="UP001500418">
    <property type="component" value="Unassembled WGS sequence"/>
</dbReference>
<dbReference type="SUPFAM" id="SSF53335">
    <property type="entry name" value="S-adenosyl-L-methionine-dependent methyltransferases"/>
    <property type="match status" value="1"/>
</dbReference>
<gene>
    <name evidence="3" type="ORF">GCM10009575_066680</name>
</gene>
<accession>A0ABN1QST8</accession>
<reference evidence="3 4" key="1">
    <citation type="journal article" date="2019" name="Int. J. Syst. Evol. Microbiol.">
        <title>The Global Catalogue of Microorganisms (GCM) 10K type strain sequencing project: providing services to taxonomists for standard genome sequencing and annotation.</title>
        <authorList>
            <consortium name="The Broad Institute Genomics Platform"/>
            <consortium name="The Broad Institute Genome Sequencing Center for Infectious Disease"/>
            <person name="Wu L."/>
            <person name="Ma J."/>
        </authorList>
    </citation>
    <scope>NUCLEOTIDE SEQUENCE [LARGE SCALE GENOMIC DNA]</scope>
    <source>
        <strain evidence="3 4">JCM 11444</strain>
    </source>
</reference>
<dbReference type="CDD" id="cd02440">
    <property type="entry name" value="AdoMet_MTases"/>
    <property type="match status" value="1"/>
</dbReference>
<dbReference type="EMBL" id="BAAAID010000053">
    <property type="protein sequence ID" value="GAA0946728.1"/>
    <property type="molecule type" value="Genomic_DNA"/>
</dbReference>
<evidence type="ECO:0000313" key="4">
    <source>
        <dbReference type="Proteomes" id="UP001500418"/>
    </source>
</evidence>
<proteinExistence type="predicted"/>
<keyword evidence="4" id="KW-1185">Reference proteome</keyword>
<organism evidence="3 4">
    <name type="scientific">Streptomyces rhizosphaericus</name>
    <dbReference type="NCBI Taxonomy" id="114699"/>
    <lineage>
        <taxon>Bacteria</taxon>
        <taxon>Bacillati</taxon>
        <taxon>Actinomycetota</taxon>
        <taxon>Actinomycetes</taxon>
        <taxon>Kitasatosporales</taxon>
        <taxon>Streptomycetaceae</taxon>
        <taxon>Streptomyces</taxon>
        <taxon>Streptomyces violaceusniger group</taxon>
    </lineage>
</organism>
<feature type="region of interest" description="Disordered" evidence="1">
    <location>
        <begin position="189"/>
        <end position="209"/>
    </location>
</feature>
<dbReference type="InterPro" id="IPR029063">
    <property type="entry name" value="SAM-dependent_MTases_sf"/>
</dbReference>
<evidence type="ECO:0000256" key="1">
    <source>
        <dbReference type="SAM" id="MobiDB-lite"/>
    </source>
</evidence>